<gene>
    <name evidence="1" type="ORF">RCIA103</name>
</gene>
<dbReference type="STRING" id="351160.RCIA103"/>
<reference evidence="1 2" key="1">
    <citation type="journal article" date="2006" name="Science">
        <title>Genome of rice cluster I archaea -- the key methane producers in the rice rhizosphere.</title>
        <authorList>
            <person name="Erkel C."/>
            <person name="Kube M."/>
            <person name="Reinhardt R."/>
            <person name="Liesack W."/>
        </authorList>
    </citation>
    <scope>NUCLEOTIDE SEQUENCE [LARGE SCALE GENOMIC DNA]</scope>
    <source>
        <strain evidence="2">DSM 22066 / NBRC 105507 / MRE50</strain>
    </source>
</reference>
<dbReference type="OrthoDB" id="151179at2157"/>
<sequence>MAKNWIMTLVLAAAVLAVVTSGTASAYSFSNVEWTKLYSSGVSYYTEATGTPTVSGGGSLTWQNTLENDIPNSYYYPMASWYSDNLQNQGYVQKADGISYHYAWGPDATATAMSSSGGHTLTVKHEYSLTKGTPGTYDSKDKSYTVS</sequence>
<name>Q0W4L1_METAR</name>
<dbReference type="KEGG" id="rci:RCIA103"/>
<evidence type="ECO:0000313" key="1">
    <source>
        <dbReference type="EMBL" id="CAJ36682.1"/>
    </source>
</evidence>
<dbReference type="Proteomes" id="UP000000663">
    <property type="component" value="Chromosome"/>
</dbReference>
<proteinExistence type="predicted"/>
<keyword evidence="2" id="KW-1185">Reference proteome</keyword>
<accession>Q0W4L1</accession>
<dbReference type="GeneID" id="5143095"/>
<organism evidence="1 2">
    <name type="scientific">Methanocella arvoryzae (strain DSM 22066 / NBRC 105507 / MRE50)</name>
    <dbReference type="NCBI Taxonomy" id="351160"/>
    <lineage>
        <taxon>Archaea</taxon>
        <taxon>Methanobacteriati</taxon>
        <taxon>Methanobacteriota</taxon>
        <taxon>Stenosarchaea group</taxon>
        <taxon>Methanomicrobia</taxon>
        <taxon>Methanocellales</taxon>
        <taxon>Methanocellaceae</taxon>
        <taxon>Methanocella</taxon>
    </lineage>
</organism>
<dbReference type="AlphaFoldDB" id="Q0W4L1"/>
<dbReference type="eggNOG" id="arCOG12035">
    <property type="taxonomic scope" value="Archaea"/>
</dbReference>
<evidence type="ECO:0000313" key="2">
    <source>
        <dbReference type="Proteomes" id="UP000000663"/>
    </source>
</evidence>
<dbReference type="EMBL" id="AM114193">
    <property type="protein sequence ID" value="CAJ36682.1"/>
    <property type="molecule type" value="Genomic_DNA"/>
</dbReference>
<protein>
    <submittedName>
        <fullName evidence="1">Uncharacterized protein</fullName>
    </submittedName>
</protein>
<dbReference type="RefSeq" id="WP_012035869.1">
    <property type="nucleotide sequence ID" value="NC_009464.1"/>
</dbReference>